<evidence type="ECO:0000313" key="1">
    <source>
        <dbReference type="EMBL" id="SPD68142.1"/>
    </source>
</evidence>
<dbReference type="EMBL" id="LT984814">
    <property type="protein sequence ID" value="SPD68142.1"/>
    <property type="molecule type" value="Genomic_DNA"/>
</dbReference>
<organism evidence="1 2">
    <name type="scientific">Cupriavidus taiwanensis</name>
    <dbReference type="NCBI Taxonomy" id="164546"/>
    <lineage>
        <taxon>Bacteria</taxon>
        <taxon>Pseudomonadati</taxon>
        <taxon>Pseudomonadota</taxon>
        <taxon>Betaproteobacteria</taxon>
        <taxon>Burkholderiales</taxon>
        <taxon>Burkholderiaceae</taxon>
        <taxon>Cupriavidus</taxon>
    </lineage>
</organism>
<reference evidence="1 2" key="1">
    <citation type="submission" date="2018-01" db="EMBL/GenBank/DDBJ databases">
        <authorList>
            <person name="Clerissi C."/>
        </authorList>
    </citation>
    <scope>NUCLEOTIDE SEQUENCE [LARGE SCALE GENOMIC DNA]</scope>
    <source>
        <strain evidence="1">Cupriavidus taiwanensis SWF 66322</strain>
        <plasmid evidence="2">cbm2636_mp</plasmid>
    </source>
</reference>
<dbReference type="Proteomes" id="UP000254259">
    <property type="component" value="Plasmid CBM2636_mp"/>
</dbReference>
<keyword evidence="1" id="KW-0614">Plasmid</keyword>
<evidence type="ECO:0000313" key="2">
    <source>
        <dbReference type="Proteomes" id="UP000254259"/>
    </source>
</evidence>
<dbReference type="AlphaFoldDB" id="A0A375DA43"/>
<name>A0A375DA43_9BURK</name>
<accession>A0A375DA43</accession>
<proteinExistence type="predicted"/>
<gene>
    <name evidence="1" type="ORF">CBM2636_MP20992</name>
</gene>
<sequence>MVAMVIAFALCIQSIVVERCADCNLGVCKGIPA</sequence>
<protein>
    <submittedName>
        <fullName evidence="1">Uncharacterized protein</fullName>
    </submittedName>
</protein>
<geneLocation type="plasmid" evidence="2">
    <name>cbm2636_mp</name>
</geneLocation>